<dbReference type="EMBL" id="CADCTQ010000103">
    <property type="protein sequence ID" value="CAA9233986.1"/>
    <property type="molecule type" value="Genomic_DNA"/>
</dbReference>
<dbReference type="PANTHER" id="PTHR30543">
    <property type="entry name" value="CHROMATE REDUCTASE"/>
    <property type="match status" value="1"/>
</dbReference>
<proteinExistence type="predicted"/>
<dbReference type="GO" id="GO:0005829">
    <property type="term" value="C:cytosol"/>
    <property type="evidence" value="ECO:0007669"/>
    <property type="project" value="TreeGrafter"/>
</dbReference>
<dbReference type="InterPro" id="IPR005025">
    <property type="entry name" value="FMN_Rdtase-like_dom"/>
</dbReference>
<dbReference type="Gene3D" id="3.40.50.360">
    <property type="match status" value="1"/>
</dbReference>
<sequence>MNIAIISASTRLGRQTHKAALGLQNYLQQFEHLQPVLVDLLEYKIPLFEETLSRHPDPADTLRELGALLGRADAMLFVTPEYNGSYSPALKNAVDHFNKPEFARKAIGIVTVTTGAMGGVRAGLALQHLILALFAYPTPQMLLVPGVQTKFDEAGNLLDPTFEKSIASFMKEFLWLAEAVHEKKKNEVVVK</sequence>
<dbReference type="InterPro" id="IPR029039">
    <property type="entry name" value="Flavoprotein-like_sf"/>
</dbReference>
<feature type="domain" description="NADPH-dependent FMN reductase-like" evidence="1">
    <location>
        <begin position="1"/>
        <end position="141"/>
    </location>
</feature>
<dbReference type="GO" id="GO:0016491">
    <property type="term" value="F:oxidoreductase activity"/>
    <property type="evidence" value="ECO:0007669"/>
    <property type="project" value="InterPro"/>
</dbReference>
<name>A0A6J4HVG3_9SPHI</name>
<organism evidence="2">
    <name type="scientific">uncultured Cytophagales bacterium</name>
    <dbReference type="NCBI Taxonomy" id="158755"/>
    <lineage>
        <taxon>Bacteria</taxon>
        <taxon>Pseudomonadati</taxon>
        <taxon>Bacteroidota</taxon>
        <taxon>Sphingobacteriia</taxon>
        <taxon>Sphingobacteriales</taxon>
        <taxon>environmental samples</taxon>
    </lineage>
</organism>
<dbReference type="InterPro" id="IPR050712">
    <property type="entry name" value="NAD(P)H-dep_reductase"/>
</dbReference>
<reference evidence="2" key="1">
    <citation type="submission" date="2020-02" db="EMBL/GenBank/DDBJ databases">
        <authorList>
            <person name="Meier V. D."/>
        </authorList>
    </citation>
    <scope>NUCLEOTIDE SEQUENCE</scope>
    <source>
        <strain evidence="2">AVDCRST_MAG56</strain>
    </source>
</reference>
<dbReference type="GO" id="GO:0010181">
    <property type="term" value="F:FMN binding"/>
    <property type="evidence" value="ECO:0007669"/>
    <property type="project" value="TreeGrafter"/>
</dbReference>
<dbReference type="SUPFAM" id="SSF52218">
    <property type="entry name" value="Flavoproteins"/>
    <property type="match status" value="1"/>
</dbReference>
<dbReference type="AlphaFoldDB" id="A0A6J4HVG3"/>
<evidence type="ECO:0000259" key="1">
    <source>
        <dbReference type="Pfam" id="PF03358"/>
    </source>
</evidence>
<dbReference type="Pfam" id="PF03358">
    <property type="entry name" value="FMN_red"/>
    <property type="match status" value="1"/>
</dbReference>
<evidence type="ECO:0000313" key="2">
    <source>
        <dbReference type="EMBL" id="CAA9233986.1"/>
    </source>
</evidence>
<gene>
    <name evidence="2" type="ORF">AVDCRST_MAG56-1084</name>
</gene>
<protein>
    <recommendedName>
        <fullName evidence="1">NADPH-dependent FMN reductase-like domain-containing protein</fullName>
    </recommendedName>
</protein>
<accession>A0A6J4HVG3</accession>
<dbReference type="PANTHER" id="PTHR30543:SF21">
    <property type="entry name" value="NAD(P)H-DEPENDENT FMN REDUCTASE LOT6"/>
    <property type="match status" value="1"/>
</dbReference>